<dbReference type="InterPro" id="IPR017907">
    <property type="entry name" value="Znf_RING_CS"/>
</dbReference>
<name>A0AAV3QP57_LITER</name>
<dbReference type="SUPFAM" id="SSF90229">
    <property type="entry name" value="CCCH zinc finger"/>
    <property type="match status" value="2"/>
</dbReference>
<feature type="domain" description="C3H1-type" evidence="8">
    <location>
        <begin position="35"/>
        <end position="62"/>
    </location>
</feature>
<dbReference type="GO" id="GO:0061630">
    <property type="term" value="F:ubiquitin protein ligase activity"/>
    <property type="evidence" value="ECO:0007669"/>
    <property type="project" value="UniProtKB-EC"/>
</dbReference>
<dbReference type="GO" id="GO:0008270">
    <property type="term" value="F:zinc ion binding"/>
    <property type="evidence" value="ECO:0007669"/>
    <property type="project" value="UniProtKB-KW"/>
</dbReference>
<dbReference type="AlphaFoldDB" id="A0AAV3QP57"/>
<dbReference type="Pfam" id="PF14608">
    <property type="entry name" value="zf-CCCH_2"/>
    <property type="match status" value="2"/>
</dbReference>
<dbReference type="SMART" id="SM00184">
    <property type="entry name" value="RING"/>
    <property type="match status" value="1"/>
</dbReference>
<keyword evidence="3 5" id="KW-0863">Zinc-finger</keyword>
<dbReference type="GO" id="GO:0000209">
    <property type="term" value="P:protein polyubiquitination"/>
    <property type="evidence" value="ECO:0007669"/>
    <property type="project" value="InterPro"/>
</dbReference>
<evidence type="ECO:0000256" key="4">
    <source>
        <dbReference type="ARBA" id="ARBA00022833"/>
    </source>
</evidence>
<dbReference type="InterPro" id="IPR018957">
    <property type="entry name" value="Znf_C3HC4_RING-type"/>
</dbReference>
<feature type="domain" description="C3H1-type" evidence="8">
    <location>
        <begin position="7"/>
        <end position="34"/>
    </location>
</feature>
<keyword evidence="2 5" id="KW-0479">Metal-binding</keyword>
<comment type="caution">
    <text evidence="9">The sequence shown here is derived from an EMBL/GenBank/DDBJ whole genome shotgun (WGS) entry which is preliminary data.</text>
</comment>
<dbReference type="Proteomes" id="UP001454036">
    <property type="component" value="Unassembled WGS sequence"/>
</dbReference>
<reference evidence="9 10" key="1">
    <citation type="submission" date="2024-01" db="EMBL/GenBank/DDBJ databases">
        <title>The complete chloroplast genome sequence of Lithospermum erythrorhizon: insights into the phylogenetic relationship among Boraginaceae species and the maternal lineages of purple gromwells.</title>
        <authorList>
            <person name="Okada T."/>
            <person name="Watanabe K."/>
        </authorList>
    </citation>
    <scope>NUCLEOTIDE SEQUENCE [LARGE SCALE GENOMIC DNA]</scope>
</reference>
<dbReference type="CDD" id="cd16521">
    <property type="entry name" value="RING-HC_MKRN"/>
    <property type="match status" value="1"/>
</dbReference>
<dbReference type="PANTHER" id="PTHR11224">
    <property type="entry name" value="MAKORIN-RELATED"/>
    <property type="match status" value="1"/>
</dbReference>
<accession>A0AAV3QP57</accession>
<organism evidence="9 10">
    <name type="scientific">Lithospermum erythrorhizon</name>
    <name type="common">Purple gromwell</name>
    <name type="synonym">Lithospermum officinale var. erythrorhizon</name>
    <dbReference type="NCBI Taxonomy" id="34254"/>
    <lineage>
        <taxon>Eukaryota</taxon>
        <taxon>Viridiplantae</taxon>
        <taxon>Streptophyta</taxon>
        <taxon>Embryophyta</taxon>
        <taxon>Tracheophyta</taxon>
        <taxon>Spermatophyta</taxon>
        <taxon>Magnoliopsida</taxon>
        <taxon>eudicotyledons</taxon>
        <taxon>Gunneridae</taxon>
        <taxon>Pentapetalae</taxon>
        <taxon>asterids</taxon>
        <taxon>lamiids</taxon>
        <taxon>Boraginales</taxon>
        <taxon>Boraginaceae</taxon>
        <taxon>Boraginoideae</taxon>
        <taxon>Lithospermeae</taxon>
        <taxon>Lithospermum</taxon>
    </lineage>
</organism>
<dbReference type="InterPro" id="IPR001841">
    <property type="entry name" value="Znf_RING"/>
</dbReference>
<dbReference type="GO" id="GO:0016874">
    <property type="term" value="F:ligase activity"/>
    <property type="evidence" value="ECO:0007669"/>
    <property type="project" value="UniProtKB-KW"/>
</dbReference>
<dbReference type="InterPro" id="IPR000571">
    <property type="entry name" value="Znf_CCCH"/>
</dbReference>
<keyword evidence="9" id="KW-0436">Ligase</keyword>
<evidence type="ECO:0000256" key="3">
    <source>
        <dbReference type="ARBA" id="ARBA00022771"/>
    </source>
</evidence>
<sequence length="423" mass="47166">MFLCFIAVSRVLCKFFAHGACLKGENCDFSHDWKDPPNNICTFYQKGNCAYGSQCRYAHVKVSQLQSPASSSVSHPHQYPGSAAVPHTPATVSDGASTRSGAYASDSTLDENFVSMISPVWSEKSMPHDLLDGGTREPTSVDRCDRPLCSFAAAGSCSRGEKCSHIHGDVCATCGKQCLHPFRPQEREEHRKTCEKRQTRLESLKQSQEIECSVCLERVLGKPTAAERKFGILSECDHPFCVTCIRYWRKISPASGMDVNSTLRACPICRKLSYFVVPSVIWYFSKKEKEDIIDSYKAKLRSIDCKHFDFGNGTCPFGTSCFYRHKVQRGSHMWKTAVMPEVYGSRSLVIDEQESSSSLETESLRLLFELLNASNMAVGLDEFVGSLSNEDIESEIAEALAFELMFESLGLSDSEIDDDINIF</sequence>
<gene>
    <name evidence="9" type="ORF">LIER_19672</name>
</gene>
<evidence type="ECO:0000259" key="8">
    <source>
        <dbReference type="PROSITE" id="PS50103"/>
    </source>
</evidence>
<dbReference type="PROSITE" id="PS50089">
    <property type="entry name" value="ZF_RING_2"/>
    <property type="match status" value="1"/>
</dbReference>
<dbReference type="InterPro" id="IPR036855">
    <property type="entry name" value="Znf_CCCH_sf"/>
</dbReference>
<feature type="domain" description="C3H1-type" evidence="8">
    <location>
        <begin position="143"/>
        <end position="170"/>
    </location>
</feature>
<feature type="zinc finger region" description="C3H1-type" evidence="5">
    <location>
        <begin position="143"/>
        <end position="170"/>
    </location>
</feature>
<dbReference type="PROSITE" id="PS00518">
    <property type="entry name" value="ZF_RING_1"/>
    <property type="match status" value="1"/>
</dbReference>
<dbReference type="SUPFAM" id="SSF57850">
    <property type="entry name" value="RING/U-box"/>
    <property type="match status" value="1"/>
</dbReference>
<keyword evidence="4 5" id="KW-0862">Zinc</keyword>
<dbReference type="Pfam" id="PF00097">
    <property type="entry name" value="zf-C3HC4"/>
    <property type="match status" value="1"/>
</dbReference>
<keyword evidence="10" id="KW-1185">Reference proteome</keyword>
<dbReference type="InterPro" id="IPR013083">
    <property type="entry name" value="Znf_RING/FYVE/PHD"/>
</dbReference>
<dbReference type="Gene3D" id="3.30.40.10">
    <property type="entry name" value="Zinc/RING finger domain, C3HC4 (zinc finger)"/>
    <property type="match status" value="1"/>
</dbReference>
<feature type="zinc finger region" description="C3H1-type" evidence="5">
    <location>
        <begin position="35"/>
        <end position="62"/>
    </location>
</feature>
<evidence type="ECO:0000259" key="7">
    <source>
        <dbReference type="PROSITE" id="PS50089"/>
    </source>
</evidence>
<dbReference type="Gene3D" id="3.30.1370.210">
    <property type="match status" value="1"/>
</dbReference>
<feature type="domain" description="RING-type" evidence="7">
    <location>
        <begin position="212"/>
        <end position="270"/>
    </location>
</feature>
<evidence type="ECO:0000256" key="2">
    <source>
        <dbReference type="ARBA" id="ARBA00022723"/>
    </source>
</evidence>
<feature type="zinc finger region" description="C3H1-type" evidence="5">
    <location>
        <begin position="7"/>
        <end position="34"/>
    </location>
</feature>
<keyword evidence="1" id="KW-0808">Transferase</keyword>
<protein>
    <submittedName>
        <fullName evidence="9">Ubiquitin-protein ligase</fullName>
    </submittedName>
</protein>
<proteinExistence type="predicted"/>
<feature type="zinc finger region" description="C3H1-type" evidence="5">
    <location>
        <begin position="299"/>
        <end position="328"/>
    </location>
</feature>
<evidence type="ECO:0000313" key="10">
    <source>
        <dbReference type="Proteomes" id="UP001454036"/>
    </source>
</evidence>
<feature type="compositionally biased region" description="Polar residues" evidence="6">
    <location>
        <begin position="90"/>
        <end position="99"/>
    </location>
</feature>
<dbReference type="SMART" id="SM00356">
    <property type="entry name" value="ZnF_C3H1"/>
    <property type="match status" value="4"/>
</dbReference>
<feature type="region of interest" description="Disordered" evidence="6">
    <location>
        <begin position="69"/>
        <end position="99"/>
    </location>
</feature>
<dbReference type="EMBL" id="BAABME010004892">
    <property type="protein sequence ID" value="GAA0163917.1"/>
    <property type="molecule type" value="Genomic_DNA"/>
</dbReference>
<dbReference type="PANTHER" id="PTHR11224:SF10">
    <property type="entry name" value="IP09428P-RELATED"/>
    <property type="match status" value="1"/>
</dbReference>
<dbReference type="Gene3D" id="1.20.120.1350">
    <property type="entry name" value="Pneumovirus matrix protein 2 (M2), zinc-binding domain"/>
    <property type="match status" value="1"/>
</dbReference>
<dbReference type="PROSITE" id="PS50103">
    <property type="entry name" value="ZF_C3H1"/>
    <property type="match status" value="4"/>
</dbReference>
<feature type="domain" description="C3H1-type" evidence="8">
    <location>
        <begin position="299"/>
        <end position="328"/>
    </location>
</feature>
<dbReference type="Pfam" id="PF00642">
    <property type="entry name" value="zf-CCCH"/>
    <property type="match status" value="1"/>
</dbReference>
<evidence type="ECO:0000256" key="5">
    <source>
        <dbReference type="PROSITE-ProRule" id="PRU00723"/>
    </source>
</evidence>
<dbReference type="InterPro" id="IPR045072">
    <property type="entry name" value="MKRN-like"/>
</dbReference>
<evidence type="ECO:0000256" key="6">
    <source>
        <dbReference type="SAM" id="MobiDB-lite"/>
    </source>
</evidence>
<evidence type="ECO:0000256" key="1">
    <source>
        <dbReference type="ARBA" id="ARBA00022679"/>
    </source>
</evidence>
<evidence type="ECO:0000313" key="9">
    <source>
        <dbReference type="EMBL" id="GAA0163917.1"/>
    </source>
</evidence>